<accession>A0A381XTV8</accession>
<proteinExistence type="predicted"/>
<reference evidence="1" key="1">
    <citation type="submission" date="2018-05" db="EMBL/GenBank/DDBJ databases">
        <authorList>
            <person name="Lanie J.A."/>
            <person name="Ng W.-L."/>
            <person name="Kazmierczak K.M."/>
            <person name="Andrzejewski T.M."/>
            <person name="Davidsen T.M."/>
            <person name="Wayne K.J."/>
            <person name="Tettelin H."/>
            <person name="Glass J.I."/>
            <person name="Rusch D."/>
            <person name="Podicherti R."/>
            <person name="Tsui H.-C.T."/>
            <person name="Winkler M.E."/>
        </authorList>
    </citation>
    <scope>NUCLEOTIDE SEQUENCE</scope>
</reference>
<dbReference type="AlphaFoldDB" id="A0A381XTV8"/>
<sequence>MRRAAAEHSLDVARLLIGMVGPDRSACSRAMSYAWFTNLKLNWGILSFKTSIGLANDY</sequence>
<name>A0A381XTV8_9ZZZZ</name>
<evidence type="ECO:0000313" key="1">
    <source>
        <dbReference type="EMBL" id="SVA67673.1"/>
    </source>
</evidence>
<organism evidence="1">
    <name type="scientific">marine metagenome</name>
    <dbReference type="NCBI Taxonomy" id="408172"/>
    <lineage>
        <taxon>unclassified sequences</taxon>
        <taxon>metagenomes</taxon>
        <taxon>ecological metagenomes</taxon>
    </lineage>
</organism>
<gene>
    <name evidence="1" type="ORF">METZ01_LOCUS120527</name>
</gene>
<protein>
    <submittedName>
        <fullName evidence="1">Uncharacterized protein</fullName>
    </submittedName>
</protein>
<dbReference type="EMBL" id="UINC01016211">
    <property type="protein sequence ID" value="SVA67673.1"/>
    <property type="molecule type" value="Genomic_DNA"/>
</dbReference>